<dbReference type="Proteomes" id="UP001372338">
    <property type="component" value="Unassembled WGS sequence"/>
</dbReference>
<evidence type="ECO:0000256" key="5">
    <source>
        <dbReference type="SAM" id="Coils"/>
    </source>
</evidence>
<sequence>MAKKIRLVFIPSPGTGHLVSTVEFAKLLINRDHRLHITMLLLKTPHDDSHALTTSLASSPFSDRIHIISIITSDSSNSVTLTKNQTLLIKQAVTNLVRSSDPDSPKLAAFVVDMFCATMNDVAREFGVPTFVFFTSGVAFLGLVLHLYKLRERDNIDATELKGTDTELAMPSFVNPVPVKVFPSAALDKEWDSIFLSYAKGLSEVDGFIVNSFEELESHAIHSFSDSYGIPLYPVGPILNLKDDHNNSDNDESKEIMKWLDDQPPSSVIFLCFGSKGTFDEVQVREIARAVEASGTRFLWSLRKPPPISSMSKPSNYTLQDLVKVLPDGFLDRTAGIGRVIGWAPQAQVLAHRAIGGFVSHCGWNSILESVYFRVPIATWPLRAEQQTNAFQLVQELNMAVEIALDYRVGRNTLLSAEKIERGLRDLLEKNEEIKKKLKGVSEKSKKTLLEGGSSYSYLGHFIDYIVNQEQN</sequence>
<organism evidence="7 8">
    <name type="scientific">Crotalaria pallida</name>
    <name type="common">Smooth rattlebox</name>
    <name type="synonym">Crotalaria striata</name>
    <dbReference type="NCBI Taxonomy" id="3830"/>
    <lineage>
        <taxon>Eukaryota</taxon>
        <taxon>Viridiplantae</taxon>
        <taxon>Streptophyta</taxon>
        <taxon>Embryophyta</taxon>
        <taxon>Tracheophyta</taxon>
        <taxon>Spermatophyta</taxon>
        <taxon>Magnoliopsida</taxon>
        <taxon>eudicotyledons</taxon>
        <taxon>Gunneridae</taxon>
        <taxon>Pentapetalae</taxon>
        <taxon>rosids</taxon>
        <taxon>fabids</taxon>
        <taxon>Fabales</taxon>
        <taxon>Fabaceae</taxon>
        <taxon>Papilionoideae</taxon>
        <taxon>50 kb inversion clade</taxon>
        <taxon>genistoids sensu lato</taxon>
        <taxon>core genistoids</taxon>
        <taxon>Crotalarieae</taxon>
        <taxon>Crotalaria</taxon>
    </lineage>
</organism>
<keyword evidence="6" id="KW-1133">Transmembrane helix</keyword>
<dbReference type="Pfam" id="PF00201">
    <property type="entry name" value="UDPGT"/>
    <property type="match status" value="1"/>
</dbReference>
<dbReference type="FunFam" id="3.40.50.2000:FF:000056">
    <property type="entry name" value="Glycosyltransferase"/>
    <property type="match status" value="1"/>
</dbReference>
<name>A0AAN9FYW7_CROPI</name>
<comment type="caution">
    <text evidence="7">The sequence shown here is derived from an EMBL/GenBank/DDBJ whole genome shotgun (WGS) entry which is preliminary data.</text>
</comment>
<protein>
    <recommendedName>
        <fullName evidence="4">Glycosyltransferase</fullName>
        <ecNumber evidence="4">2.4.1.-</ecNumber>
    </recommendedName>
</protein>
<dbReference type="PANTHER" id="PTHR48048">
    <property type="entry name" value="GLYCOSYLTRANSFERASE"/>
    <property type="match status" value="1"/>
</dbReference>
<dbReference type="AlphaFoldDB" id="A0AAN9FYW7"/>
<evidence type="ECO:0000313" key="7">
    <source>
        <dbReference type="EMBL" id="KAK7281058.1"/>
    </source>
</evidence>
<evidence type="ECO:0000256" key="6">
    <source>
        <dbReference type="SAM" id="Phobius"/>
    </source>
</evidence>
<evidence type="ECO:0000256" key="4">
    <source>
        <dbReference type="RuleBase" id="RU362057"/>
    </source>
</evidence>
<comment type="similarity">
    <text evidence="1 3">Belongs to the UDP-glycosyltransferase family.</text>
</comment>
<dbReference type="PROSITE" id="PS00375">
    <property type="entry name" value="UDPGT"/>
    <property type="match status" value="1"/>
</dbReference>
<evidence type="ECO:0000256" key="2">
    <source>
        <dbReference type="ARBA" id="ARBA00022679"/>
    </source>
</evidence>
<evidence type="ECO:0000256" key="1">
    <source>
        <dbReference type="ARBA" id="ARBA00009995"/>
    </source>
</evidence>
<keyword evidence="6" id="KW-0812">Transmembrane</keyword>
<reference evidence="7 8" key="1">
    <citation type="submission" date="2024-01" db="EMBL/GenBank/DDBJ databases">
        <title>The genomes of 5 underutilized Papilionoideae crops provide insights into root nodulation and disease resistanc.</title>
        <authorList>
            <person name="Yuan L."/>
        </authorList>
    </citation>
    <scope>NUCLEOTIDE SEQUENCE [LARGE SCALE GENOMIC DNA]</scope>
    <source>
        <strain evidence="7">ZHUSHIDOU_FW_LH</strain>
        <tissue evidence="7">Leaf</tissue>
    </source>
</reference>
<dbReference type="EMBL" id="JAYWIO010000002">
    <property type="protein sequence ID" value="KAK7281058.1"/>
    <property type="molecule type" value="Genomic_DNA"/>
</dbReference>
<dbReference type="Gene3D" id="3.40.50.2000">
    <property type="entry name" value="Glycogen Phosphorylase B"/>
    <property type="match status" value="2"/>
</dbReference>
<dbReference type="PANTHER" id="PTHR48048:SF45">
    <property type="entry name" value="GLYCOSYLTRANSFERASE"/>
    <property type="match status" value="1"/>
</dbReference>
<dbReference type="GO" id="GO:0035251">
    <property type="term" value="F:UDP-glucosyltransferase activity"/>
    <property type="evidence" value="ECO:0007669"/>
    <property type="project" value="InterPro"/>
</dbReference>
<dbReference type="CDD" id="cd03784">
    <property type="entry name" value="GT1_Gtf-like"/>
    <property type="match status" value="1"/>
</dbReference>
<keyword evidence="3" id="KW-0328">Glycosyltransferase</keyword>
<keyword evidence="6" id="KW-0472">Membrane</keyword>
<dbReference type="InterPro" id="IPR002213">
    <property type="entry name" value="UDP_glucos_trans"/>
</dbReference>
<dbReference type="EC" id="2.4.1.-" evidence="4"/>
<keyword evidence="5" id="KW-0175">Coiled coil</keyword>
<evidence type="ECO:0000313" key="8">
    <source>
        <dbReference type="Proteomes" id="UP001372338"/>
    </source>
</evidence>
<dbReference type="SUPFAM" id="SSF53756">
    <property type="entry name" value="UDP-Glycosyltransferase/glycogen phosphorylase"/>
    <property type="match status" value="1"/>
</dbReference>
<keyword evidence="2 3" id="KW-0808">Transferase</keyword>
<gene>
    <name evidence="7" type="ORF">RIF29_08716</name>
</gene>
<feature type="transmembrane region" description="Helical" evidence="6">
    <location>
        <begin position="126"/>
        <end position="148"/>
    </location>
</feature>
<accession>A0AAN9FYW7</accession>
<evidence type="ECO:0000256" key="3">
    <source>
        <dbReference type="RuleBase" id="RU003718"/>
    </source>
</evidence>
<proteinExistence type="inferred from homology"/>
<feature type="coiled-coil region" evidence="5">
    <location>
        <begin position="417"/>
        <end position="444"/>
    </location>
</feature>
<dbReference type="InterPro" id="IPR035595">
    <property type="entry name" value="UDP_glycos_trans_CS"/>
</dbReference>
<keyword evidence="8" id="KW-1185">Reference proteome</keyword>
<dbReference type="InterPro" id="IPR050481">
    <property type="entry name" value="UDP-glycosyltransf_plant"/>
</dbReference>